<evidence type="ECO:0000313" key="1">
    <source>
        <dbReference type="EMBL" id="GFO46469.1"/>
    </source>
</evidence>
<reference evidence="1 2" key="1">
    <citation type="journal article" date="2021" name="Elife">
        <title>Chloroplast acquisition without the gene transfer in kleptoplastic sea slugs, Plakobranchus ocellatus.</title>
        <authorList>
            <person name="Maeda T."/>
            <person name="Takahashi S."/>
            <person name="Yoshida T."/>
            <person name="Shimamura S."/>
            <person name="Takaki Y."/>
            <person name="Nagai Y."/>
            <person name="Toyoda A."/>
            <person name="Suzuki Y."/>
            <person name="Arimoto A."/>
            <person name="Ishii H."/>
            <person name="Satoh N."/>
            <person name="Nishiyama T."/>
            <person name="Hasebe M."/>
            <person name="Maruyama T."/>
            <person name="Minagawa J."/>
            <person name="Obokata J."/>
            <person name="Shigenobu S."/>
        </authorList>
    </citation>
    <scope>NUCLEOTIDE SEQUENCE [LARGE SCALE GENOMIC DNA]</scope>
</reference>
<proteinExistence type="predicted"/>
<protein>
    <submittedName>
        <fullName evidence="1">Uncharacterized protein</fullName>
    </submittedName>
</protein>
<organism evidence="1 2">
    <name type="scientific">Plakobranchus ocellatus</name>
    <dbReference type="NCBI Taxonomy" id="259542"/>
    <lineage>
        <taxon>Eukaryota</taxon>
        <taxon>Metazoa</taxon>
        <taxon>Spiralia</taxon>
        <taxon>Lophotrochozoa</taxon>
        <taxon>Mollusca</taxon>
        <taxon>Gastropoda</taxon>
        <taxon>Heterobranchia</taxon>
        <taxon>Euthyneura</taxon>
        <taxon>Panpulmonata</taxon>
        <taxon>Sacoglossa</taxon>
        <taxon>Placobranchoidea</taxon>
        <taxon>Plakobranchidae</taxon>
        <taxon>Plakobranchus</taxon>
    </lineage>
</organism>
<accession>A0AAV4DR45</accession>
<keyword evidence="2" id="KW-1185">Reference proteome</keyword>
<dbReference type="AlphaFoldDB" id="A0AAV4DR45"/>
<name>A0AAV4DR45_9GAST</name>
<comment type="caution">
    <text evidence="1">The sequence shown here is derived from an EMBL/GenBank/DDBJ whole genome shotgun (WGS) entry which is preliminary data.</text>
</comment>
<sequence>MEPSLVQWNRWFCCPCSAVFIMREGTAKLTAVERFPCIDIPQKGDLGLSCASSSQGAFGGAETCERRDPADRRVGSLFTVPPTPGPVI</sequence>
<dbReference type="Proteomes" id="UP000735302">
    <property type="component" value="Unassembled WGS sequence"/>
</dbReference>
<evidence type="ECO:0000313" key="2">
    <source>
        <dbReference type="Proteomes" id="UP000735302"/>
    </source>
</evidence>
<gene>
    <name evidence="1" type="ORF">PoB_007297400</name>
</gene>
<dbReference type="EMBL" id="BLXT01008186">
    <property type="protein sequence ID" value="GFO46469.1"/>
    <property type="molecule type" value="Genomic_DNA"/>
</dbReference>